<name>W5JGA5_ANODA</name>
<dbReference type="Proteomes" id="UP000000673">
    <property type="component" value="Unassembled WGS sequence"/>
</dbReference>
<proteinExistence type="predicted"/>
<dbReference type="HOGENOM" id="CLU_1548908_0_0_1"/>
<dbReference type="VEuPathDB" id="VectorBase:ADAR2_011976"/>
<dbReference type="AlphaFoldDB" id="W5JGA5"/>
<dbReference type="EnsemblMetazoa" id="ADAC005175-RA">
    <property type="protein sequence ID" value="ADAC005175-PA"/>
    <property type="gene ID" value="ADAC005175"/>
</dbReference>
<keyword evidence="3" id="KW-1185">Reference proteome</keyword>
<evidence type="ECO:0000313" key="3">
    <source>
        <dbReference type="Proteomes" id="UP000000673"/>
    </source>
</evidence>
<reference evidence="1 3" key="1">
    <citation type="journal article" date="2010" name="BMC Genomics">
        <title>Combination of measures distinguishes pre-miRNAs from other stem-loops in the genome of the newly sequenced Anopheles darlingi.</title>
        <authorList>
            <person name="Mendes N.D."/>
            <person name="Freitas A.T."/>
            <person name="Vasconcelos A.T."/>
            <person name="Sagot M.F."/>
        </authorList>
    </citation>
    <scope>NUCLEOTIDE SEQUENCE</scope>
</reference>
<accession>W5JGA5</accession>
<sequence length="173" mass="19044">MRVRAKSFLQPSLASIAPRVFGVSTDRPWSSPEAGSGFIYAKILTVNGRVARTHIAIFGLSRLSKVPLNLRYSRDLSPYGMGCSHWKTVKFKVQPPADAQQNAGTLTTMLSRETHSSPVLVLERQLRLRVGQLKLVDRTPAIGNGGPDPNGRLLPVACPERWLRSLLQSPVSF</sequence>
<evidence type="ECO:0000313" key="2">
    <source>
        <dbReference type="EnsemblMetazoa" id="ADAC005175-PA"/>
    </source>
</evidence>
<reference evidence="1" key="3">
    <citation type="journal article" date="2013" name="Nucleic Acids Res.">
        <title>The genome of Anopheles darlingi, the main neotropical malaria vector.</title>
        <authorList>
            <person name="Marinotti O."/>
            <person name="Cerqueira G.C."/>
            <person name="de Almeida L.G."/>
            <person name="Ferro M.I."/>
            <person name="Loreto E.L."/>
            <person name="Zaha A."/>
            <person name="Teixeira S.M."/>
            <person name="Wespiser A.R."/>
            <person name="Almeida E Silva A."/>
            <person name="Schlindwein A.D."/>
            <person name="Pacheco A.C."/>
            <person name="Silva A.L."/>
            <person name="Graveley B.R."/>
            <person name="Walenz B.P."/>
            <person name="Lima Bde A."/>
            <person name="Ribeiro C.A."/>
            <person name="Nunes-Silva C.G."/>
            <person name="de Carvalho C.R."/>
            <person name="Soares C.M."/>
            <person name="de Menezes C.B."/>
            <person name="Matiolli C."/>
            <person name="Caffrey D."/>
            <person name="Araujo D.A."/>
            <person name="de Oliveira D.M."/>
            <person name="Golenbock D."/>
            <person name="Grisard E.C."/>
            <person name="Fantinatti-Garboggini F."/>
            <person name="de Carvalho F.M."/>
            <person name="Barcellos F.G."/>
            <person name="Prosdocimi F."/>
            <person name="May G."/>
            <person name="Azevedo Junior G.M."/>
            <person name="Guimaraes G.M."/>
            <person name="Goldman G.H."/>
            <person name="Padilha I.Q."/>
            <person name="Batista Jda S."/>
            <person name="Ferro J.A."/>
            <person name="Ribeiro J.M."/>
            <person name="Fietto J.L."/>
            <person name="Dabbas K.M."/>
            <person name="Cerdeira L."/>
            <person name="Agnez-Lima L.F."/>
            <person name="Brocchi M."/>
            <person name="de Carvalho M.O."/>
            <person name="Teixeira Mde M."/>
            <person name="Diniz Maia Mde M."/>
            <person name="Goldman M.H."/>
            <person name="Cruz Schneider M.P."/>
            <person name="Felipe M.S."/>
            <person name="Hungria M."/>
            <person name="Nicolas M.F."/>
            <person name="Pereira M."/>
            <person name="Montes M.A."/>
            <person name="Cantao M.E."/>
            <person name="Vincentz M."/>
            <person name="Rafael M.S."/>
            <person name="Silverman N."/>
            <person name="Stoco P.H."/>
            <person name="Souza R.C."/>
            <person name="Vicentini R."/>
            <person name="Gazzinelli R.T."/>
            <person name="Neves Rde O."/>
            <person name="Silva R."/>
            <person name="Astolfi-Filho S."/>
            <person name="Maciel T.E."/>
            <person name="Urmenyi T.P."/>
            <person name="Tadei W.P."/>
            <person name="Camargo E.P."/>
            <person name="de Vasconcelos A.T."/>
        </authorList>
    </citation>
    <scope>NUCLEOTIDE SEQUENCE</scope>
</reference>
<dbReference type="EMBL" id="ADMH02001294">
    <property type="protein sequence ID" value="ETN63121.1"/>
    <property type="molecule type" value="Genomic_DNA"/>
</dbReference>
<organism evidence="1">
    <name type="scientific">Anopheles darlingi</name>
    <name type="common">Mosquito</name>
    <dbReference type="NCBI Taxonomy" id="43151"/>
    <lineage>
        <taxon>Eukaryota</taxon>
        <taxon>Metazoa</taxon>
        <taxon>Ecdysozoa</taxon>
        <taxon>Arthropoda</taxon>
        <taxon>Hexapoda</taxon>
        <taxon>Insecta</taxon>
        <taxon>Pterygota</taxon>
        <taxon>Neoptera</taxon>
        <taxon>Endopterygota</taxon>
        <taxon>Diptera</taxon>
        <taxon>Nematocera</taxon>
        <taxon>Culicoidea</taxon>
        <taxon>Culicidae</taxon>
        <taxon>Anophelinae</taxon>
        <taxon>Anopheles</taxon>
    </lineage>
</organism>
<reference evidence="1" key="2">
    <citation type="submission" date="2010-05" db="EMBL/GenBank/DDBJ databases">
        <authorList>
            <person name="Almeida L.G."/>
            <person name="Nicolas M.F."/>
            <person name="Souza R.C."/>
            <person name="Vasconcelos A.T.R."/>
        </authorList>
    </citation>
    <scope>NUCLEOTIDE SEQUENCE</scope>
</reference>
<reference evidence="2" key="4">
    <citation type="submission" date="2015-06" db="UniProtKB">
        <authorList>
            <consortium name="EnsemblMetazoa"/>
        </authorList>
    </citation>
    <scope>IDENTIFICATION</scope>
</reference>
<evidence type="ECO:0000313" key="1">
    <source>
        <dbReference type="EMBL" id="ETN63121.1"/>
    </source>
</evidence>
<gene>
    <name evidence="1" type="ORF">AND_005175</name>
</gene>
<dbReference type="VEuPathDB" id="VectorBase:ADAC005175"/>
<protein>
    <submittedName>
        <fullName evidence="1 2">Uncharacterized protein</fullName>
    </submittedName>
</protein>